<evidence type="ECO:0000313" key="2">
    <source>
        <dbReference type="Proteomes" id="UP000695562"/>
    </source>
</evidence>
<dbReference type="EMBL" id="AJWJ01000258">
    <property type="protein sequence ID" value="KAF2072683.1"/>
    <property type="molecule type" value="Genomic_DNA"/>
</dbReference>
<proteinExistence type="predicted"/>
<dbReference type="OrthoDB" id="19328at2759"/>
<dbReference type="AlphaFoldDB" id="A0A8J4PS05"/>
<name>A0A8J4PS05_9MYCE</name>
<accession>A0A8J4PS05</accession>
<organism evidence="1 2">
    <name type="scientific">Polysphondylium violaceum</name>
    <dbReference type="NCBI Taxonomy" id="133409"/>
    <lineage>
        <taxon>Eukaryota</taxon>
        <taxon>Amoebozoa</taxon>
        <taxon>Evosea</taxon>
        <taxon>Eumycetozoa</taxon>
        <taxon>Dictyostelia</taxon>
        <taxon>Dictyosteliales</taxon>
        <taxon>Dictyosteliaceae</taxon>
        <taxon>Polysphondylium</taxon>
    </lineage>
</organism>
<comment type="caution">
    <text evidence="1">The sequence shown here is derived from an EMBL/GenBank/DDBJ whole genome shotgun (WGS) entry which is preliminary data.</text>
</comment>
<sequence>MMINNTFKLIKNTRCITNVLNSSTGCTLNNNRYYSTEGESTTGEEQPDVATIQDVNELINRRPLSAKKIKQFYSIKPEAGSIKPQDMDIINTIRTNKTKIVAMPFDFSLDAFYKNKRATKTVTRRKKHLNDFGAKPNIFPESMFRDYYMKPIPYSVVTQGNQDK</sequence>
<protein>
    <submittedName>
        <fullName evidence="1">Uncharacterized protein</fullName>
    </submittedName>
</protein>
<evidence type="ECO:0000313" key="1">
    <source>
        <dbReference type="EMBL" id="KAF2072683.1"/>
    </source>
</evidence>
<dbReference type="Proteomes" id="UP000695562">
    <property type="component" value="Unassembled WGS sequence"/>
</dbReference>
<gene>
    <name evidence="1" type="ORF">CYY_006017</name>
</gene>
<reference evidence="1" key="1">
    <citation type="submission" date="2020-01" db="EMBL/GenBank/DDBJ databases">
        <title>Development of genomics and gene disruption for Polysphondylium violaceum indicates a role for the polyketide synthase stlB in stalk morphogenesis.</title>
        <authorList>
            <person name="Narita B."/>
            <person name="Kawabe Y."/>
            <person name="Kin K."/>
            <person name="Saito T."/>
            <person name="Gibbs R."/>
            <person name="Kuspa A."/>
            <person name="Muzny D."/>
            <person name="Queller D."/>
            <person name="Richards S."/>
            <person name="Strassman J."/>
            <person name="Sucgang R."/>
            <person name="Worley K."/>
            <person name="Schaap P."/>
        </authorList>
    </citation>
    <scope>NUCLEOTIDE SEQUENCE</scope>
    <source>
        <strain evidence="1">QSvi11</strain>
    </source>
</reference>
<keyword evidence="2" id="KW-1185">Reference proteome</keyword>